<sequence length="222" mass="25812">ETDQSKRDESNDLWKIRSFNKAKLDNNTVIGQFQKLIGLIRSSISFIFPFSSRKKFFSRTSLPPRNAHPIVVFRCERVEPLFNTDFPLDKYELDSASPLAQFILDVKESNLCWQVFVENSYRQPGLGFPFGYIKISTSATVTLYVMPYNYPELLSLLAMGKDPKIGSSHPQFQHKFEKYLKTVPAYYYSVRGICLQCCSQKFTRNFFTSTKFCFFCESFSFT</sequence>
<dbReference type="Proteomes" id="UP000887563">
    <property type="component" value="Unplaced"/>
</dbReference>
<evidence type="ECO:0000313" key="3">
    <source>
        <dbReference type="WBParaSite" id="Minc3s00962g19332"/>
    </source>
</evidence>
<dbReference type="Pfam" id="PF25462">
    <property type="entry name" value="Beta-barrel_INTS6"/>
    <property type="match status" value="1"/>
</dbReference>
<dbReference type="GO" id="GO:0034472">
    <property type="term" value="P:snRNA 3'-end processing"/>
    <property type="evidence" value="ECO:0007669"/>
    <property type="project" value="TreeGrafter"/>
</dbReference>
<organism evidence="2 3">
    <name type="scientific">Meloidogyne incognita</name>
    <name type="common">Southern root-knot nematode worm</name>
    <name type="synonym">Oxyuris incognita</name>
    <dbReference type="NCBI Taxonomy" id="6306"/>
    <lineage>
        <taxon>Eukaryota</taxon>
        <taxon>Metazoa</taxon>
        <taxon>Ecdysozoa</taxon>
        <taxon>Nematoda</taxon>
        <taxon>Chromadorea</taxon>
        <taxon>Rhabditida</taxon>
        <taxon>Tylenchina</taxon>
        <taxon>Tylenchomorpha</taxon>
        <taxon>Tylenchoidea</taxon>
        <taxon>Meloidogynidae</taxon>
        <taxon>Meloidogyninae</taxon>
        <taxon>Meloidogyne</taxon>
        <taxon>Meloidogyne incognita group</taxon>
    </lineage>
</organism>
<name>A0A914LYW5_MELIC</name>
<dbReference type="PANTHER" id="PTHR12957">
    <property type="entry name" value="DEAD/H BOX POLYPEPTIDE 26/DICE1-RELATED"/>
    <property type="match status" value="1"/>
</dbReference>
<protein>
    <recommendedName>
        <fullName evidence="1">Integrator complex subunit 6-like beta-barrel domain-containing protein</fullName>
    </recommendedName>
</protein>
<evidence type="ECO:0000259" key="1">
    <source>
        <dbReference type="Pfam" id="PF25462"/>
    </source>
</evidence>
<evidence type="ECO:0000313" key="2">
    <source>
        <dbReference type="Proteomes" id="UP000887563"/>
    </source>
</evidence>
<dbReference type="AlphaFoldDB" id="A0A914LYW5"/>
<feature type="domain" description="Integrator complex subunit 6-like beta-barrel" evidence="1">
    <location>
        <begin position="59"/>
        <end position="160"/>
    </location>
</feature>
<reference evidence="3" key="1">
    <citation type="submission" date="2022-11" db="UniProtKB">
        <authorList>
            <consortium name="WormBaseParasite"/>
        </authorList>
    </citation>
    <scope>IDENTIFICATION</scope>
</reference>
<proteinExistence type="predicted"/>
<accession>A0A914LYW5</accession>
<dbReference type="InterPro" id="IPR057413">
    <property type="entry name" value="Beta-barrel_INTS6"/>
</dbReference>
<dbReference type="WBParaSite" id="Minc3s00962g19332">
    <property type="protein sequence ID" value="Minc3s00962g19332"/>
    <property type="gene ID" value="Minc3s00962g19332"/>
</dbReference>
<dbReference type="InterPro" id="IPR051113">
    <property type="entry name" value="Integrator_subunit6"/>
</dbReference>
<keyword evidence="2" id="KW-1185">Reference proteome</keyword>
<dbReference type="GO" id="GO:0032039">
    <property type="term" value="C:integrator complex"/>
    <property type="evidence" value="ECO:0007669"/>
    <property type="project" value="TreeGrafter"/>
</dbReference>
<dbReference type="PANTHER" id="PTHR12957:SF2">
    <property type="entry name" value="INTEGRATOR COMPLEX SUBUNIT 6"/>
    <property type="match status" value="1"/>
</dbReference>